<dbReference type="PANTHER" id="PTHR24300:SF153">
    <property type="entry name" value="CYTOCHROME P450 2G1-LIKE-RELATED"/>
    <property type="match status" value="1"/>
</dbReference>
<dbReference type="GO" id="GO:0006805">
    <property type="term" value="P:xenobiotic metabolic process"/>
    <property type="evidence" value="ECO:0007669"/>
    <property type="project" value="TreeGrafter"/>
</dbReference>
<evidence type="ECO:0000256" key="3">
    <source>
        <dbReference type="ARBA" id="ARBA00022723"/>
    </source>
</evidence>
<dbReference type="Ensembl" id="ENSPNYT00000030758.1">
    <property type="protein sequence ID" value="ENSPNYP00000030026.1"/>
    <property type="gene ID" value="ENSPNYG00000022639.1"/>
</dbReference>
<dbReference type="Pfam" id="PF00067">
    <property type="entry name" value="p450"/>
    <property type="match status" value="1"/>
</dbReference>
<dbReference type="PRINTS" id="PR00463">
    <property type="entry name" value="EP450I"/>
</dbReference>
<keyword evidence="4" id="KW-0408">Iron</keyword>
<reference evidence="5" key="1">
    <citation type="submission" date="2023-09" db="UniProtKB">
        <authorList>
            <consortium name="Ensembl"/>
        </authorList>
    </citation>
    <scope>IDENTIFICATION</scope>
</reference>
<dbReference type="STRING" id="303518.ENSPNYP00000030026"/>
<name>A0A3B4H9B3_9CICH</name>
<dbReference type="Gene3D" id="1.10.630.10">
    <property type="entry name" value="Cytochrome P450"/>
    <property type="match status" value="1"/>
</dbReference>
<comment type="similarity">
    <text evidence="2">Belongs to the cytochrome P450 family.</text>
</comment>
<protein>
    <submittedName>
        <fullName evidence="5">Uncharacterized protein</fullName>
    </submittedName>
</protein>
<evidence type="ECO:0000256" key="1">
    <source>
        <dbReference type="ARBA" id="ARBA00001971"/>
    </source>
</evidence>
<proteinExistence type="inferred from homology"/>
<evidence type="ECO:0000313" key="5">
    <source>
        <dbReference type="Ensembl" id="ENSPNYP00000030026.1"/>
    </source>
</evidence>
<sequence length="185" mass="21390">IEVYHVISGLILVLLWMFNIKHKRNWHLPPGPTALPLIGNLLQIDKKAPFKSFVKFSETYGPVMTVYLGWQRTVVLVGYDAVKEALVDQADDFAGRAPTPFLHNPNKKYGIGSSNGERWRQLRRFTMTTLRDFGMGRKGMEEWIQEESEHMRAHIHKLKGIISGAERFYFLDFFCYTLAIILTCK</sequence>
<dbReference type="PANTHER" id="PTHR24300">
    <property type="entry name" value="CYTOCHROME P450 508A4-RELATED"/>
    <property type="match status" value="1"/>
</dbReference>
<evidence type="ECO:0000256" key="4">
    <source>
        <dbReference type="ARBA" id="ARBA00023004"/>
    </source>
</evidence>
<keyword evidence="3" id="KW-0479">Metal-binding</keyword>
<comment type="cofactor">
    <cofactor evidence="1">
        <name>heme</name>
        <dbReference type="ChEBI" id="CHEBI:30413"/>
    </cofactor>
</comment>
<dbReference type="InterPro" id="IPR036396">
    <property type="entry name" value="Cyt_P450_sf"/>
</dbReference>
<dbReference type="AlphaFoldDB" id="A0A3B4H9B3"/>
<dbReference type="GO" id="GO:0005506">
    <property type="term" value="F:iron ion binding"/>
    <property type="evidence" value="ECO:0007669"/>
    <property type="project" value="InterPro"/>
</dbReference>
<dbReference type="GeneTree" id="ENSGT00940000162064"/>
<dbReference type="InterPro" id="IPR001128">
    <property type="entry name" value="Cyt_P450"/>
</dbReference>
<dbReference type="GO" id="GO:0006082">
    <property type="term" value="P:organic acid metabolic process"/>
    <property type="evidence" value="ECO:0007669"/>
    <property type="project" value="TreeGrafter"/>
</dbReference>
<dbReference type="GO" id="GO:0016712">
    <property type="term" value="F:oxidoreductase activity, acting on paired donors, with incorporation or reduction of molecular oxygen, reduced flavin or flavoprotein as one donor, and incorporation of one atom of oxygen"/>
    <property type="evidence" value="ECO:0007669"/>
    <property type="project" value="TreeGrafter"/>
</dbReference>
<dbReference type="GO" id="GO:0005737">
    <property type="term" value="C:cytoplasm"/>
    <property type="evidence" value="ECO:0007669"/>
    <property type="project" value="TreeGrafter"/>
</dbReference>
<organism evidence="5">
    <name type="scientific">Pundamilia nyererei</name>
    <dbReference type="NCBI Taxonomy" id="303518"/>
    <lineage>
        <taxon>Eukaryota</taxon>
        <taxon>Metazoa</taxon>
        <taxon>Chordata</taxon>
        <taxon>Craniata</taxon>
        <taxon>Vertebrata</taxon>
        <taxon>Euteleostomi</taxon>
        <taxon>Actinopterygii</taxon>
        <taxon>Neopterygii</taxon>
        <taxon>Teleostei</taxon>
        <taxon>Neoteleostei</taxon>
        <taxon>Acanthomorphata</taxon>
        <taxon>Ovalentaria</taxon>
        <taxon>Cichlomorphae</taxon>
        <taxon>Cichliformes</taxon>
        <taxon>Cichlidae</taxon>
        <taxon>African cichlids</taxon>
        <taxon>Pseudocrenilabrinae</taxon>
        <taxon>Haplochromini</taxon>
        <taxon>Pundamilia</taxon>
    </lineage>
</organism>
<evidence type="ECO:0000256" key="2">
    <source>
        <dbReference type="ARBA" id="ARBA00010617"/>
    </source>
</evidence>
<dbReference type="InterPro" id="IPR002401">
    <property type="entry name" value="Cyt_P450_E_grp-I"/>
</dbReference>
<dbReference type="InterPro" id="IPR050182">
    <property type="entry name" value="Cytochrome_P450_fam2"/>
</dbReference>
<dbReference type="SUPFAM" id="SSF48264">
    <property type="entry name" value="Cytochrome P450"/>
    <property type="match status" value="1"/>
</dbReference>
<accession>A0A3B4H9B3</accession>
<dbReference type="GO" id="GO:0020037">
    <property type="term" value="F:heme binding"/>
    <property type="evidence" value="ECO:0007669"/>
    <property type="project" value="InterPro"/>
</dbReference>